<dbReference type="AlphaFoldDB" id="A0A368XQI6"/>
<dbReference type="Proteomes" id="UP000252884">
    <property type="component" value="Unassembled WGS sequence"/>
</dbReference>
<dbReference type="Pfam" id="PF11086">
    <property type="entry name" value="DUF2878"/>
    <property type="match status" value="1"/>
</dbReference>
<dbReference type="EMBL" id="QPJK01000005">
    <property type="protein sequence ID" value="RCW70233.1"/>
    <property type="molecule type" value="Genomic_DNA"/>
</dbReference>
<protein>
    <submittedName>
        <fullName evidence="2">Uncharacterized protein DUF2878</fullName>
    </submittedName>
</protein>
<proteinExistence type="predicted"/>
<dbReference type="RefSeq" id="WP_170168220.1">
    <property type="nucleotide sequence ID" value="NZ_QPJK01000005.1"/>
</dbReference>
<feature type="transmembrane region" description="Helical" evidence="1">
    <location>
        <begin position="87"/>
        <end position="104"/>
    </location>
</feature>
<keyword evidence="1" id="KW-0472">Membrane</keyword>
<evidence type="ECO:0000313" key="3">
    <source>
        <dbReference type="Proteomes" id="UP000252884"/>
    </source>
</evidence>
<feature type="transmembrane region" description="Helical" evidence="1">
    <location>
        <begin position="142"/>
        <end position="159"/>
    </location>
</feature>
<keyword evidence="1" id="KW-0812">Transmembrane</keyword>
<comment type="caution">
    <text evidence="2">The sequence shown here is derived from an EMBL/GenBank/DDBJ whole genome shotgun (WGS) entry which is preliminary data.</text>
</comment>
<feature type="transmembrane region" description="Helical" evidence="1">
    <location>
        <begin position="111"/>
        <end position="130"/>
    </location>
</feature>
<feature type="transmembrane region" description="Helical" evidence="1">
    <location>
        <begin position="12"/>
        <end position="40"/>
    </location>
</feature>
<gene>
    <name evidence="2" type="ORF">DES41_105174</name>
</gene>
<reference evidence="2 3" key="1">
    <citation type="submission" date="2018-07" db="EMBL/GenBank/DDBJ databases">
        <title>Genomic Encyclopedia of Type Strains, Phase IV (KMG-IV): sequencing the most valuable type-strain genomes for metagenomic binning, comparative biology and taxonomic classification.</title>
        <authorList>
            <person name="Goeker M."/>
        </authorList>
    </citation>
    <scope>NUCLEOTIDE SEQUENCE [LARGE SCALE GENOMIC DNA]</scope>
    <source>
        <strain evidence="2 3">DSM 21634</strain>
    </source>
</reference>
<evidence type="ECO:0000256" key="1">
    <source>
        <dbReference type="SAM" id="Phobius"/>
    </source>
</evidence>
<keyword evidence="3" id="KW-1185">Reference proteome</keyword>
<accession>A0A368XQI6</accession>
<name>A0A368XQI6_9BURK</name>
<feature type="transmembrane region" description="Helical" evidence="1">
    <location>
        <begin position="52"/>
        <end position="75"/>
    </location>
</feature>
<organism evidence="2 3">
    <name type="scientific">Pseudorhodoferax soli</name>
    <dbReference type="NCBI Taxonomy" id="545864"/>
    <lineage>
        <taxon>Bacteria</taxon>
        <taxon>Pseudomonadati</taxon>
        <taxon>Pseudomonadota</taxon>
        <taxon>Betaproteobacteria</taxon>
        <taxon>Burkholderiales</taxon>
        <taxon>Comamonadaceae</taxon>
    </lineage>
</organism>
<evidence type="ECO:0000313" key="2">
    <source>
        <dbReference type="EMBL" id="RCW70233.1"/>
    </source>
</evidence>
<keyword evidence="1" id="KW-1133">Transmembrane helix</keyword>
<dbReference type="InterPro" id="IPR021306">
    <property type="entry name" value="DUF2878"/>
</dbReference>
<sequence>MQLANVAVSQLAWFAAVLGAASHRPLAGTLCVAAAIGWHLAVSARPAREARLVLLACGLGLAVETWTVLQGHVAYPSGQPFAALPPYWMVALWGLLAIALNVTMRWLRGRAWLAAGLGAMVGPMAFSAGVRLGGAQLVHPTAALATLAVVWAVSLPLLVRLSVQFDGVAEPEAPHA</sequence>